<organism evidence="3 4">
    <name type="scientific">Marseilla massiliensis</name>
    <dbReference type="NCBI Taxonomy" id="1841864"/>
    <lineage>
        <taxon>Bacteria</taxon>
        <taxon>Pseudomonadati</taxon>
        <taxon>Bacteroidota</taxon>
        <taxon>Bacteroidia</taxon>
        <taxon>Bacteroidales</taxon>
        <taxon>Prevotellaceae</taxon>
        <taxon>Marseilla</taxon>
    </lineage>
</organism>
<evidence type="ECO:0000256" key="1">
    <source>
        <dbReference type="SAM" id="SignalP"/>
    </source>
</evidence>
<dbReference type="AlphaFoldDB" id="A0A938WMT1"/>
<dbReference type="InterPro" id="IPR011628">
    <property type="entry name" value="Cleaved_adhesin"/>
</dbReference>
<dbReference type="EMBL" id="JACJJL010000017">
    <property type="protein sequence ID" value="MBM6662190.1"/>
    <property type="molecule type" value="Genomic_DNA"/>
</dbReference>
<keyword evidence="4" id="KW-1185">Reference proteome</keyword>
<comment type="caution">
    <text evidence="3">The sequence shown here is derived from an EMBL/GenBank/DDBJ whole genome shotgun (WGS) entry which is preliminary data.</text>
</comment>
<dbReference type="NCBIfam" id="TIGR04183">
    <property type="entry name" value="Por_Secre_tail"/>
    <property type="match status" value="1"/>
</dbReference>
<dbReference type="SUPFAM" id="SSF52833">
    <property type="entry name" value="Thioredoxin-like"/>
    <property type="match status" value="1"/>
</dbReference>
<sequence length="617" mass="66358">MNKITTAIMALAVSSAATAQQKVYLSDDFDSGIPSGYTTLDRDENPIVSALYKNIGTSGSWAANEIERSGNRAAFSFSRSTFEFAQDNWLITPAITLDADADAYLTWTAKSVHSDFREDYKVMVSEAGTAVDDFHEVYSVKREGYSWTDHSVSLADYAGKTIYVAFVCTTSSGYILAVDDVFVGGLDGHSYDVRNTSSRFCGSVATAPVSGVIRNVGRKADIAAVNCIYGGGSLTMEPGQAELAAEGTLGYSFDMPVEPHSVNRYSISLDYTDGTKDTVYTDSIISSYYKRTLLLDEGTGNWCNQCPDMMPYLTKVKEKMGSDVIVVSAHMGHDPLICNEYANGIGYWLIGWPSFIYNRDRDLMCSDRYHTDGYLEAAMLEPTTAMVNATAEIEDGKVKVAAQVQFAEDCDNSLDDYRVGFAIIDNEYSQGDIAQSNNCTTFGGGEYMYLPVAIPGELMRYHDMPIEGSTAANGISGCLPVDIKAGTTYDVSCELTIPEDRVYGDDSLSVLAFVIKHPLRTVLNATRCDFVVSTGVADAVADGSQVGVEASADGVVSVTLPAGKAGATVRVYSLDGRLVKSAATMSGAVSIDCGSLKGCYLVNVGVEGKTVVKKIVF</sequence>
<dbReference type="InterPro" id="IPR026444">
    <property type="entry name" value="Secre_tail"/>
</dbReference>
<protein>
    <submittedName>
        <fullName evidence="3">Choice-of-anchor J domain-containing protein</fullName>
    </submittedName>
</protein>
<feature type="signal peptide" evidence="1">
    <location>
        <begin position="1"/>
        <end position="19"/>
    </location>
</feature>
<feature type="chain" id="PRO_5037278311" evidence="1">
    <location>
        <begin position="20"/>
        <end position="617"/>
    </location>
</feature>
<feature type="domain" description="Cleaved adhesin" evidence="2">
    <location>
        <begin position="25"/>
        <end position="159"/>
    </location>
</feature>
<reference evidence="3 4" key="1">
    <citation type="journal article" date="2021" name="Sci. Rep.">
        <title>The distribution of antibiotic resistance genes in chicken gut microbiota commensals.</title>
        <authorList>
            <person name="Juricova H."/>
            <person name="Matiasovicova J."/>
            <person name="Kubasova T."/>
            <person name="Cejkova D."/>
            <person name="Rychlik I."/>
        </authorList>
    </citation>
    <scope>NUCLEOTIDE SEQUENCE [LARGE SCALE GENOMIC DNA]</scope>
    <source>
        <strain evidence="3 4">An819</strain>
    </source>
</reference>
<keyword evidence="1" id="KW-0732">Signal</keyword>
<evidence type="ECO:0000313" key="4">
    <source>
        <dbReference type="Proteomes" id="UP000764045"/>
    </source>
</evidence>
<dbReference type="Pfam" id="PF07675">
    <property type="entry name" value="Cleaved_Adhesin"/>
    <property type="match status" value="1"/>
</dbReference>
<dbReference type="InterPro" id="IPR036249">
    <property type="entry name" value="Thioredoxin-like_sf"/>
</dbReference>
<dbReference type="NCBIfam" id="NF038128">
    <property type="entry name" value="choice_anch_J"/>
    <property type="match status" value="1"/>
</dbReference>
<evidence type="ECO:0000259" key="2">
    <source>
        <dbReference type="Pfam" id="PF07675"/>
    </source>
</evidence>
<dbReference type="Gene3D" id="3.40.30.10">
    <property type="entry name" value="Glutaredoxin"/>
    <property type="match status" value="1"/>
</dbReference>
<proteinExistence type="predicted"/>
<dbReference type="Proteomes" id="UP000764045">
    <property type="component" value="Unassembled WGS sequence"/>
</dbReference>
<dbReference type="Gene3D" id="2.60.120.200">
    <property type="match status" value="1"/>
</dbReference>
<gene>
    <name evidence="3" type="ORF">H6B30_10585</name>
</gene>
<evidence type="ECO:0000313" key="3">
    <source>
        <dbReference type="EMBL" id="MBM6662190.1"/>
    </source>
</evidence>
<name>A0A938WMT1_9BACT</name>
<accession>A0A938WMT1</accession>
<dbReference type="RefSeq" id="WP_205110401.1">
    <property type="nucleotide sequence ID" value="NZ_JACJJL010000017.1"/>
</dbReference>